<evidence type="ECO:0000256" key="4">
    <source>
        <dbReference type="ARBA" id="ARBA00022833"/>
    </source>
</evidence>
<keyword evidence="3" id="KW-0378">Hydrolase</keyword>
<keyword evidence="5" id="KW-0482">Metalloprotease</keyword>
<proteinExistence type="predicted"/>
<dbReference type="GO" id="GO:0006508">
    <property type="term" value="P:proteolysis"/>
    <property type="evidence" value="ECO:0007669"/>
    <property type="project" value="UniProtKB-KW"/>
</dbReference>
<feature type="transmembrane region" description="Helical" evidence="6">
    <location>
        <begin position="288"/>
        <end position="306"/>
    </location>
</feature>
<evidence type="ECO:0000256" key="5">
    <source>
        <dbReference type="ARBA" id="ARBA00023049"/>
    </source>
</evidence>
<dbReference type="OrthoDB" id="3227768at2759"/>
<keyword evidence="1" id="KW-0645">Protease</keyword>
<name>A0A4Z0A095_9AGAM</name>
<dbReference type="GO" id="GO:0008237">
    <property type="term" value="F:metallopeptidase activity"/>
    <property type="evidence" value="ECO:0007669"/>
    <property type="project" value="UniProtKB-KW"/>
</dbReference>
<gene>
    <name evidence="8" type="ORF">EWM64_g4256</name>
</gene>
<organism evidence="8 9">
    <name type="scientific">Hericium alpestre</name>
    <dbReference type="NCBI Taxonomy" id="135208"/>
    <lineage>
        <taxon>Eukaryota</taxon>
        <taxon>Fungi</taxon>
        <taxon>Dikarya</taxon>
        <taxon>Basidiomycota</taxon>
        <taxon>Agaricomycotina</taxon>
        <taxon>Agaricomycetes</taxon>
        <taxon>Russulales</taxon>
        <taxon>Hericiaceae</taxon>
        <taxon>Hericium</taxon>
    </lineage>
</organism>
<evidence type="ECO:0000313" key="8">
    <source>
        <dbReference type="EMBL" id="TFY79757.1"/>
    </source>
</evidence>
<comment type="caution">
    <text evidence="8">The sequence shown here is derived from an EMBL/GenBank/DDBJ whole genome shotgun (WGS) entry which is preliminary data.</text>
</comment>
<evidence type="ECO:0000259" key="7">
    <source>
        <dbReference type="Pfam" id="PF07504"/>
    </source>
</evidence>
<feature type="domain" description="FTP" evidence="7">
    <location>
        <begin position="238"/>
        <end position="282"/>
    </location>
</feature>
<evidence type="ECO:0000256" key="1">
    <source>
        <dbReference type="ARBA" id="ARBA00022670"/>
    </source>
</evidence>
<reference evidence="8 9" key="1">
    <citation type="submission" date="2019-02" db="EMBL/GenBank/DDBJ databases">
        <title>Genome sequencing of the rare red list fungi Hericium alpestre (H. flagellum).</title>
        <authorList>
            <person name="Buettner E."/>
            <person name="Kellner H."/>
        </authorList>
    </citation>
    <scope>NUCLEOTIDE SEQUENCE [LARGE SCALE GENOMIC DNA]</scope>
    <source>
        <strain evidence="8 9">DSM 108284</strain>
    </source>
</reference>
<sequence length="310" mass="34546">MRRAKGVIIQYLRTAPCQHHGARGLGEITYRRAPTLQPPSRRSPHPVRARCTLRVAVPAAVRSPTVTRGFRVRHFAAHPLAIHLLPNSRTKGVIVKYCERRQRVRMQQIGEVTHKRQRDASWALNGDVGKGRVRHIWTHSITSTPINPFVGSTHVHNAFLHNHSRSRGPCRLRSGPFSPKRKSLGFGPVHPHAKFHSDPVVVTSNFGTTEDPLEIARSFVTELLGPQLAPENGFAIRKDSYTDKATGVSHVYVRQLVNGVEVADGDINVNIKNGVVVSYGDSVRIYSWSRALLLLTLYVLVLWAALNVPP</sequence>
<dbReference type="Pfam" id="PF07504">
    <property type="entry name" value="FTP"/>
    <property type="match status" value="1"/>
</dbReference>
<dbReference type="Proteomes" id="UP000298061">
    <property type="component" value="Unassembled WGS sequence"/>
</dbReference>
<dbReference type="AlphaFoldDB" id="A0A4Z0A095"/>
<keyword evidence="2" id="KW-0479">Metal-binding</keyword>
<accession>A0A4Z0A095</accession>
<dbReference type="EMBL" id="SFCI01000446">
    <property type="protein sequence ID" value="TFY79757.1"/>
    <property type="molecule type" value="Genomic_DNA"/>
</dbReference>
<evidence type="ECO:0000256" key="6">
    <source>
        <dbReference type="SAM" id="Phobius"/>
    </source>
</evidence>
<keyword evidence="4" id="KW-0862">Zinc</keyword>
<keyword evidence="6" id="KW-0812">Transmembrane</keyword>
<dbReference type="InterPro" id="IPR011096">
    <property type="entry name" value="FTP_domain"/>
</dbReference>
<keyword evidence="9" id="KW-1185">Reference proteome</keyword>
<evidence type="ECO:0000256" key="3">
    <source>
        <dbReference type="ARBA" id="ARBA00022801"/>
    </source>
</evidence>
<protein>
    <recommendedName>
        <fullName evidence="7">FTP domain-containing protein</fullName>
    </recommendedName>
</protein>
<keyword evidence="6" id="KW-1133">Transmembrane helix</keyword>
<dbReference type="GO" id="GO:0046872">
    <property type="term" value="F:metal ion binding"/>
    <property type="evidence" value="ECO:0007669"/>
    <property type="project" value="UniProtKB-KW"/>
</dbReference>
<evidence type="ECO:0000256" key="2">
    <source>
        <dbReference type="ARBA" id="ARBA00022723"/>
    </source>
</evidence>
<evidence type="ECO:0000313" key="9">
    <source>
        <dbReference type="Proteomes" id="UP000298061"/>
    </source>
</evidence>
<keyword evidence="6" id="KW-0472">Membrane</keyword>